<dbReference type="Pfam" id="PF10502">
    <property type="entry name" value="Peptidase_S26"/>
    <property type="match status" value="1"/>
</dbReference>
<comment type="similarity">
    <text evidence="1 2">Belongs to the peptidase S26 family.</text>
</comment>
<dbReference type="PANTHER" id="PTHR43390:SF1">
    <property type="entry name" value="CHLOROPLAST PROCESSING PEPTIDASE"/>
    <property type="match status" value="1"/>
</dbReference>
<reference evidence="4 5" key="1">
    <citation type="submission" date="2018-05" db="EMBL/GenBank/DDBJ databases">
        <title>Lujinxingia marina gen. nov. sp. nov., a new facultative anaerobic member of the class Deltaproteobacteria, and proposal of Lujinxingaceae fam. nov.</title>
        <authorList>
            <person name="Li C.-M."/>
        </authorList>
    </citation>
    <scope>NUCLEOTIDE SEQUENCE [LARGE SCALE GENOMIC DNA]</scope>
    <source>
        <strain evidence="4 5">B210</strain>
    </source>
</reference>
<comment type="caution">
    <text evidence="4">The sequence shown here is derived from an EMBL/GenBank/DDBJ whole genome shotgun (WGS) entry which is preliminary data.</text>
</comment>
<evidence type="ECO:0000313" key="4">
    <source>
        <dbReference type="EMBL" id="RAL23815.1"/>
    </source>
</evidence>
<dbReference type="GO" id="GO:0016020">
    <property type="term" value="C:membrane"/>
    <property type="evidence" value="ECO:0007669"/>
    <property type="project" value="UniProtKB-SubCell"/>
</dbReference>
<dbReference type="GO" id="GO:0009003">
    <property type="term" value="F:signal peptidase activity"/>
    <property type="evidence" value="ECO:0007669"/>
    <property type="project" value="UniProtKB-EC"/>
</dbReference>
<keyword evidence="2" id="KW-0812">Transmembrane</keyword>
<dbReference type="EC" id="3.4.21.89" evidence="2"/>
<proteinExistence type="inferred from homology"/>
<dbReference type="GO" id="GO:0006465">
    <property type="term" value="P:signal peptide processing"/>
    <property type="evidence" value="ECO:0007669"/>
    <property type="project" value="InterPro"/>
</dbReference>
<dbReference type="PANTHER" id="PTHR43390">
    <property type="entry name" value="SIGNAL PEPTIDASE I"/>
    <property type="match status" value="1"/>
</dbReference>
<keyword evidence="2" id="KW-0378">Hydrolase</keyword>
<dbReference type="EMBL" id="QHKO01000002">
    <property type="protein sequence ID" value="RAL23815.1"/>
    <property type="molecule type" value="Genomic_DNA"/>
</dbReference>
<organism evidence="4 5">
    <name type="scientific">Lujinxingia litoralis</name>
    <dbReference type="NCBI Taxonomy" id="2211119"/>
    <lineage>
        <taxon>Bacteria</taxon>
        <taxon>Deltaproteobacteria</taxon>
        <taxon>Bradymonadales</taxon>
        <taxon>Lujinxingiaceae</taxon>
        <taxon>Lujinxingia</taxon>
    </lineage>
</organism>
<feature type="transmembrane region" description="Helical" evidence="2">
    <location>
        <begin position="105"/>
        <end position="122"/>
    </location>
</feature>
<dbReference type="RefSeq" id="WP_111729073.1">
    <property type="nucleotide sequence ID" value="NZ_QHKO01000002.1"/>
</dbReference>
<keyword evidence="2" id="KW-1133">Transmembrane helix</keyword>
<feature type="transmembrane region" description="Helical" evidence="2">
    <location>
        <begin position="67"/>
        <end position="85"/>
    </location>
</feature>
<feature type="transmembrane region" description="Helical" evidence="2">
    <location>
        <begin position="16"/>
        <end position="34"/>
    </location>
</feature>
<dbReference type="NCBIfam" id="TIGR02227">
    <property type="entry name" value="sigpep_I_bact"/>
    <property type="match status" value="1"/>
</dbReference>
<dbReference type="Proteomes" id="UP000249169">
    <property type="component" value="Unassembled WGS sequence"/>
</dbReference>
<dbReference type="InterPro" id="IPR019533">
    <property type="entry name" value="Peptidase_S26"/>
</dbReference>
<dbReference type="OrthoDB" id="9815782at2"/>
<comment type="subcellular location">
    <subcellularLocation>
        <location evidence="2">Membrane</location>
        <topology evidence="2">Single-pass type II membrane protein</topology>
    </subcellularLocation>
</comment>
<dbReference type="Gene3D" id="2.10.109.10">
    <property type="entry name" value="Umud Fragment, subunit A"/>
    <property type="match status" value="1"/>
</dbReference>
<feature type="transmembrane region" description="Helical" evidence="2">
    <location>
        <begin position="41"/>
        <end position="61"/>
    </location>
</feature>
<evidence type="ECO:0000313" key="5">
    <source>
        <dbReference type="Proteomes" id="UP000249169"/>
    </source>
</evidence>
<dbReference type="GO" id="GO:0004252">
    <property type="term" value="F:serine-type endopeptidase activity"/>
    <property type="evidence" value="ECO:0007669"/>
    <property type="project" value="InterPro"/>
</dbReference>
<keyword evidence="5" id="KW-1185">Reference proteome</keyword>
<evidence type="ECO:0000256" key="2">
    <source>
        <dbReference type="RuleBase" id="RU362042"/>
    </source>
</evidence>
<accession>A0A328C781</accession>
<sequence>MTPDIQPETEASPRRASLAFLLSFAAPGLGLVYAGELLAGVSLNLAMVLVFLLVIVAVTWWQLVLTYAAFATLAAWLVLTLLAALRAAEHTRDAGRPRAFQHPLIYGLIALLTFVGPMAIVVDQALRHLWTFQRIDTMAMYPLAHPGDTLLIRRVPEQVASPQRGELIAVRTPHTDELATLRVVALPGEEVQMQGNTLIIGDQLVDYTPLMEDWVGEADLRNEQGLNAWVEHNHDRRYVVAISDRTSTEAAIPGLALGPHQYFVLADNRSHLSGLTVEDRLTADSRLFGPLPAERIVGRPVHIAWSSTEGESPRWERIGLPLH</sequence>
<dbReference type="SUPFAM" id="SSF51306">
    <property type="entry name" value="LexA/Signal peptidase"/>
    <property type="match status" value="1"/>
</dbReference>
<evidence type="ECO:0000259" key="3">
    <source>
        <dbReference type="Pfam" id="PF10502"/>
    </source>
</evidence>
<comment type="caution">
    <text evidence="2">Lacks conserved residue(s) required for the propagation of feature annotation.</text>
</comment>
<keyword evidence="2" id="KW-0472">Membrane</keyword>
<dbReference type="CDD" id="cd06462">
    <property type="entry name" value="Peptidase_S24_S26"/>
    <property type="match status" value="1"/>
</dbReference>
<gene>
    <name evidence="4" type="primary">lepB</name>
    <name evidence="4" type="ORF">DL240_06580</name>
</gene>
<dbReference type="InterPro" id="IPR000223">
    <property type="entry name" value="Pept_S26A_signal_pept_1"/>
</dbReference>
<name>A0A328C781_9DELT</name>
<keyword evidence="2" id="KW-0645">Protease</keyword>
<feature type="domain" description="Peptidase S26" evidence="3">
    <location>
        <begin position="113"/>
        <end position="305"/>
    </location>
</feature>
<comment type="catalytic activity">
    <reaction evidence="2">
        <text>Cleavage of hydrophobic, N-terminal signal or leader sequences from secreted and periplasmic proteins.</text>
        <dbReference type="EC" id="3.4.21.89"/>
    </reaction>
</comment>
<evidence type="ECO:0000256" key="1">
    <source>
        <dbReference type="ARBA" id="ARBA00009370"/>
    </source>
</evidence>
<protein>
    <recommendedName>
        <fullName evidence="2">Signal peptidase I</fullName>
        <ecNumber evidence="2">3.4.21.89</ecNumber>
    </recommendedName>
</protein>
<dbReference type="InterPro" id="IPR036286">
    <property type="entry name" value="LexA/Signal_pep-like_sf"/>
</dbReference>
<dbReference type="AlphaFoldDB" id="A0A328C781"/>